<evidence type="ECO:0000313" key="9">
    <source>
        <dbReference type="Proteomes" id="UP000663882"/>
    </source>
</evidence>
<keyword evidence="5 6" id="KW-0472">Membrane</keyword>
<proteinExistence type="predicted"/>
<keyword evidence="3 6" id="KW-0812">Transmembrane</keyword>
<evidence type="ECO:0000313" key="8">
    <source>
        <dbReference type="EMBL" id="CAF1275529.1"/>
    </source>
</evidence>
<dbReference type="EMBL" id="CAJNOO010002522">
    <property type="protein sequence ID" value="CAF1275529.1"/>
    <property type="molecule type" value="Genomic_DNA"/>
</dbReference>
<feature type="domain" description="ABC-2 type transporter transmembrane" evidence="7">
    <location>
        <begin position="100"/>
        <end position="188"/>
    </location>
</feature>
<feature type="transmembrane region" description="Helical" evidence="6">
    <location>
        <begin position="117"/>
        <end position="140"/>
    </location>
</feature>
<comment type="subcellular location">
    <subcellularLocation>
        <location evidence="1">Membrane</location>
        <topology evidence="1">Multi-pass membrane protein</topology>
    </subcellularLocation>
</comment>
<feature type="transmembrane region" description="Helical" evidence="6">
    <location>
        <begin position="186"/>
        <end position="207"/>
    </location>
</feature>
<evidence type="ECO:0000256" key="2">
    <source>
        <dbReference type="ARBA" id="ARBA00022448"/>
    </source>
</evidence>
<dbReference type="GO" id="GO:0140359">
    <property type="term" value="F:ABC-type transporter activity"/>
    <property type="evidence" value="ECO:0007669"/>
    <property type="project" value="InterPro"/>
</dbReference>
<name>A0A815C489_9BILA</name>
<feature type="transmembrane region" description="Helical" evidence="6">
    <location>
        <begin position="152"/>
        <end position="174"/>
    </location>
</feature>
<organism evidence="8 9">
    <name type="scientific">Rotaria sordida</name>
    <dbReference type="NCBI Taxonomy" id="392033"/>
    <lineage>
        <taxon>Eukaryota</taxon>
        <taxon>Metazoa</taxon>
        <taxon>Spiralia</taxon>
        <taxon>Gnathifera</taxon>
        <taxon>Rotifera</taxon>
        <taxon>Eurotatoria</taxon>
        <taxon>Bdelloidea</taxon>
        <taxon>Philodinida</taxon>
        <taxon>Philodinidae</taxon>
        <taxon>Rotaria</taxon>
    </lineage>
</organism>
<evidence type="ECO:0000256" key="1">
    <source>
        <dbReference type="ARBA" id="ARBA00004141"/>
    </source>
</evidence>
<comment type="caution">
    <text evidence="8">The sequence shown here is derived from an EMBL/GenBank/DDBJ whole genome shotgun (WGS) entry which is preliminary data.</text>
</comment>
<reference evidence="8" key="1">
    <citation type="submission" date="2021-02" db="EMBL/GenBank/DDBJ databases">
        <authorList>
            <person name="Nowell W R."/>
        </authorList>
    </citation>
    <scope>NUCLEOTIDE SEQUENCE</scope>
</reference>
<keyword evidence="2" id="KW-0813">Transport</keyword>
<dbReference type="GO" id="GO:0005886">
    <property type="term" value="C:plasma membrane"/>
    <property type="evidence" value="ECO:0007669"/>
    <property type="project" value="TreeGrafter"/>
</dbReference>
<evidence type="ECO:0000259" key="7">
    <source>
        <dbReference type="Pfam" id="PF01061"/>
    </source>
</evidence>
<evidence type="ECO:0000256" key="5">
    <source>
        <dbReference type="ARBA" id="ARBA00023136"/>
    </source>
</evidence>
<evidence type="ECO:0000256" key="3">
    <source>
        <dbReference type="ARBA" id="ARBA00022692"/>
    </source>
</evidence>
<evidence type="ECO:0000256" key="6">
    <source>
        <dbReference type="SAM" id="Phobius"/>
    </source>
</evidence>
<keyword evidence="4 6" id="KW-1133">Transmembrane helix</keyword>
<dbReference type="PANTHER" id="PTHR48041">
    <property type="entry name" value="ABC TRANSPORTER G FAMILY MEMBER 28"/>
    <property type="match status" value="1"/>
</dbReference>
<gene>
    <name evidence="8" type="ORF">RFH988_LOCUS28418</name>
</gene>
<dbReference type="Proteomes" id="UP000663882">
    <property type="component" value="Unassembled WGS sequence"/>
</dbReference>
<dbReference type="InterPro" id="IPR050352">
    <property type="entry name" value="ABCG_transporters"/>
</dbReference>
<dbReference type="InterPro" id="IPR013525">
    <property type="entry name" value="ABC2_TM"/>
</dbReference>
<dbReference type="AlphaFoldDB" id="A0A815C489"/>
<accession>A0A815C489</accession>
<dbReference type="OrthoDB" id="6275165at2759"/>
<dbReference type="PANTHER" id="PTHR48041:SF116">
    <property type="entry name" value="PROTEIN BROWN"/>
    <property type="match status" value="1"/>
</dbReference>
<dbReference type="Pfam" id="PF01061">
    <property type="entry name" value="ABC2_membrane"/>
    <property type="match status" value="1"/>
</dbReference>
<protein>
    <recommendedName>
        <fullName evidence="7">ABC-2 type transporter transmembrane domain-containing protein</fullName>
    </recommendedName>
</protein>
<evidence type="ECO:0000256" key="4">
    <source>
        <dbReference type="ARBA" id="ARBA00022989"/>
    </source>
</evidence>
<sequence>MFMCKGRCVYHGSAKDVVPYFAEHGYQWEPYENPADYALDVLIDVNRKPETLTRLSNIYSTTHADVLPLFYRQDSSISSENIECERRKYKVKATCSIGTEIFYLSQRTLRNAMRNPALALSQTLVSIILGLLVGLLFYDLKKTTEPGVQNRLGAIFFIVISQIFSNLTALEPLIKERVLFIHEHTSAVALIIVILVLVVMMMFSGFLIDLPSVFVWLSWIQWISAFRYASNVLTINEFQDLTFCWPNQTNFCPMSAYIQLIRSKKTK</sequence>